<gene>
    <name evidence="2" type="ORF">GCM10009850_048950</name>
</gene>
<evidence type="ECO:0008006" key="4">
    <source>
        <dbReference type="Google" id="ProtNLM"/>
    </source>
</evidence>
<organism evidence="2 3">
    <name type="scientific">Nonomuraea monospora</name>
    <dbReference type="NCBI Taxonomy" id="568818"/>
    <lineage>
        <taxon>Bacteria</taxon>
        <taxon>Bacillati</taxon>
        <taxon>Actinomycetota</taxon>
        <taxon>Actinomycetes</taxon>
        <taxon>Streptosporangiales</taxon>
        <taxon>Streptosporangiaceae</taxon>
        <taxon>Nonomuraea</taxon>
    </lineage>
</organism>
<comment type="caution">
    <text evidence="2">The sequence shown here is derived from an EMBL/GenBank/DDBJ whole genome shotgun (WGS) entry which is preliminary data.</text>
</comment>
<accession>A0ABN3CIZ3</accession>
<evidence type="ECO:0000256" key="1">
    <source>
        <dbReference type="SAM" id="MobiDB-lite"/>
    </source>
</evidence>
<sequence length="99" mass="10483">MDPALRALTSYYLTEEEWDDIDATTPEPEPVAETPATETAVTETAVRASLTTPAGTEILAATMAEQARPAPKRPARPSRSRSKATKDAATPVTVSDVAV</sequence>
<feature type="compositionally biased region" description="Basic residues" evidence="1">
    <location>
        <begin position="70"/>
        <end position="83"/>
    </location>
</feature>
<protein>
    <recommendedName>
        <fullName evidence="4">Transposase</fullName>
    </recommendedName>
</protein>
<keyword evidence="3" id="KW-1185">Reference proteome</keyword>
<feature type="region of interest" description="Disordered" evidence="1">
    <location>
        <begin position="17"/>
        <end position="43"/>
    </location>
</feature>
<evidence type="ECO:0000313" key="2">
    <source>
        <dbReference type="EMBL" id="GAA2209437.1"/>
    </source>
</evidence>
<feature type="compositionally biased region" description="Low complexity" evidence="1">
    <location>
        <begin position="23"/>
        <end position="43"/>
    </location>
</feature>
<dbReference type="EMBL" id="BAAAQX010000012">
    <property type="protein sequence ID" value="GAA2209437.1"/>
    <property type="molecule type" value="Genomic_DNA"/>
</dbReference>
<proteinExistence type="predicted"/>
<feature type="region of interest" description="Disordered" evidence="1">
    <location>
        <begin position="63"/>
        <end position="99"/>
    </location>
</feature>
<dbReference type="Proteomes" id="UP001499843">
    <property type="component" value="Unassembled WGS sequence"/>
</dbReference>
<evidence type="ECO:0000313" key="3">
    <source>
        <dbReference type="Proteomes" id="UP001499843"/>
    </source>
</evidence>
<name>A0ABN3CIZ3_9ACTN</name>
<reference evidence="2 3" key="1">
    <citation type="journal article" date="2019" name="Int. J. Syst. Evol. Microbiol.">
        <title>The Global Catalogue of Microorganisms (GCM) 10K type strain sequencing project: providing services to taxonomists for standard genome sequencing and annotation.</title>
        <authorList>
            <consortium name="The Broad Institute Genomics Platform"/>
            <consortium name="The Broad Institute Genome Sequencing Center for Infectious Disease"/>
            <person name="Wu L."/>
            <person name="Ma J."/>
        </authorList>
    </citation>
    <scope>NUCLEOTIDE SEQUENCE [LARGE SCALE GENOMIC DNA]</scope>
    <source>
        <strain evidence="2 3">JCM 16114</strain>
    </source>
</reference>